<dbReference type="Proteomes" id="UP001049518">
    <property type="component" value="Chromosome"/>
</dbReference>
<protein>
    <submittedName>
        <fullName evidence="2">Acyl carrier protein</fullName>
    </submittedName>
</protein>
<dbReference type="InterPro" id="IPR009081">
    <property type="entry name" value="PP-bd_ACP"/>
</dbReference>
<evidence type="ECO:0000313" key="3">
    <source>
        <dbReference type="Proteomes" id="UP001049518"/>
    </source>
</evidence>
<reference evidence="2" key="1">
    <citation type="submission" date="2020-07" db="EMBL/GenBank/DDBJ databases">
        <authorList>
            <person name="Tarantini F.S."/>
            <person name="Hong K.W."/>
            <person name="Chan K.G."/>
        </authorList>
    </citation>
    <scope>NUCLEOTIDE SEQUENCE</scope>
    <source>
        <strain evidence="2">32-07</strain>
    </source>
</reference>
<gene>
    <name evidence="2" type="ORF">AGRA3207_002234</name>
</gene>
<name>A0ABX8QRF5_9ACTN</name>
<dbReference type="InterPro" id="IPR036736">
    <property type="entry name" value="ACP-like_sf"/>
</dbReference>
<evidence type="ECO:0000259" key="1">
    <source>
        <dbReference type="PROSITE" id="PS50075"/>
    </source>
</evidence>
<feature type="domain" description="Carrier" evidence="1">
    <location>
        <begin position="4"/>
        <end position="82"/>
    </location>
</feature>
<keyword evidence="3" id="KW-1185">Reference proteome</keyword>
<dbReference type="Gene3D" id="1.10.1200.10">
    <property type="entry name" value="ACP-like"/>
    <property type="match status" value="1"/>
</dbReference>
<dbReference type="EMBL" id="CP059572">
    <property type="protein sequence ID" value="QXJ21385.1"/>
    <property type="molecule type" value="Genomic_DNA"/>
</dbReference>
<accession>A0ABX8QRF5</accession>
<evidence type="ECO:0000313" key="2">
    <source>
        <dbReference type="EMBL" id="QXJ21385.1"/>
    </source>
</evidence>
<dbReference type="SUPFAM" id="SSF47336">
    <property type="entry name" value="ACP-like"/>
    <property type="match status" value="1"/>
</dbReference>
<sequence length="85" mass="9290">MPADQTAVDIEDLRALVAEEVELPVEEVTDDADLAEDLDVDSLAAMEIAVQLEKRYRIKISEEEITSLTTLPAIHRLVSAKVGTA</sequence>
<dbReference type="PROSITE" id="PS50075">
    <property type="entry name" value="CARRIER"/>
    <property type="match status" value="1"/>
</dbReference>
<dbReference type="RefSeq" id="WP_231334533.1">
    <property type="nucleotide sequence ID" value="NZ_CP059572.1"/>
</dbReference>
<organism evidence="2 3">
    <name type="scientific">Actinomadura graeca</name>
    <dbReference type="NCBI Taxonomy" id="2750812"/>
    <lineage>
        <taxon>Bacteria</taxon>
        <taxon>Bacillati</taxon>
        <taxon>Actinomycetota</taxon>
        <taxon>Actinomycetes</taxon>
        <taxon>Streptosporangiales</taxon>
        <taxon>Thermomonosporaceae</taxon>
        <taxon>Actinomadura</taxon>
    </lineage>
</organism>
<dbReference type="Pfam" id="PF00550">
    <property type="entry name" value="PP-binding"/>
    <property type="match status" value="1"/>
</dbReference>
<proteinExistence type="predicted"/>